<dbReference type="Proteomes" id="UP000054988">
    <property type="component" value="Unassembled WGS sequence"/>
</dbReference>
<organism evidence="2 3">
    <name type="scientific">Moniliophthora roreri</name>
    <name type="common">Frosty pod rot fungus</name>
    <name type="synonym">Monilia roreri</name>
    <dbReference type="NCBI Taxonomy" id="221103"/>
    <lineage>
        <taxon>Eukaryota</taxon>
        <taxon>Fungi</taxon>
        <taxon>Dikarya</taxon>
        <taxon>Basidiomycota</taxon>
        <taxon>Agaricomycotina</taxon>
        <taxon>Agaricomycetes</taxon>
        <taxon>Agaricomycetidae</taxon>
        <taxon>Agaricales</taxon>
        <taxon>Marasmiineae</taxon>
        <taxon>Marasmiaceae</taxon>
        <taxon>Moniliophthora</taxon>
    </lineage>
</organism>
<protein>
    <submittedName>
        <fullName evidence="2">Uncharacterized protein</fullName>
    </submittedName>
</protein>
<reference evidence="2 3" key="1">
    <citation type="submission" date="2015-12" db="EMBL/GenBank/DDBJ databases">
        <title>Draft genome sequence of Moniliophthora roreri, the causal agent of frosty pod rot of cacao.</title>
        <authorList>
            <person name="Aime M.C."/>
            <person name="Diaz-Valderrama J.R."/>
            <person name="Kijpornyongpan T."/>
            <person name="Phillips-Mora W."/>
        </authorList>
    </citation>
    <scope>NUCLEOTIDE SEQUENCE [LARGE SCALE GENOMIC DNA]</scope>
    <source>
        <strain evidence="2 3">MCA 2952</strain>
    </source>
</reference>
<feature type="coiled-coil region" evidence="1">
    <location>
        <begin position="138"/>
        <end position="175"/>
    </location>
</feature>
<sequence length="201" mass="22220">MGYTFFIVLNIPRETGQRPSALERAGWSGYRDAEDDAAGSGCQANYVHGNVDYALEAHAKHCQTGLEPPLRAPVPLLQRRAGHLGWMISTRRWKAKSAAISPNGICFPVEHVTEYAGSRETRLTGSWRNLEQQARDALDSVNVELSGAKDELERIAEEKKGLETLKKEKTEVEIEGGYCPDAHVERVEDVEGGEEWEGKGG</sequence>
<dbReference type="EMBL" id="LATX01001213">
    <property type="protein sequence ID" value="KTB43278.1"/>
    <property type="molecule type" value="Genomic_DNA"/>
</dbReference>
<comment type="caution">
    <text evidence="2">The sequence shown here is derived from an EMBL/GenBank/DDBJ whole genome shotgun (WGS) entry which is preliminary data.</text>
</comment>
<dbReference type="AlphaFoldDB" id="A0A0W0G3X6"/>
<evidence type="ECO:0000313" key="3">
    <source>
        <dbReference type="Proteomes" id="UP000054988"/>
    </source>
</evidence>
<evidence type="ECO:0000313" key="2">
    <source>
        <dbReference type="EMBL" id="KTB43278.1"/>
    </source>
</evidence>
<evidence type="ECO:0000256" key="1">
    <source>
        <dbReference type="SAM" id="Coils"/>
    </source>
</evidence>
<accession>A0A0W0G3X6</accession>
<keyword evidence="1" id="KW-0175">Coiled coil</keyword>
<gene>
    <name evidence="2" type="ORF">WG66_4136</name>
</gene>
<proteinExistence type="predicted"/>
<name>A0A0W0G3X6_MONRR</name>